<dbReference type="Proteomes" id="UP000573603">
    <property type="component" value="Unassembled WGS sequence"/>
</dbReference>
<evidence type="ECO:0000256" key="2">
    <source>
        <dbReference type="ARBA" id="ARBA00023242"/>
    </source>
</evidence>
<dbReference type="GO" id="GO:0006351">
    <property type="term" value="P:DNA-templated transcription"/>
    <property type="evidence" value="ECO:0007669"/>
    <property type="project" value="InterPro"/>
</dbReference>
<dbReference type="AlphaFoldDB" id="A0A8H5E776"/>
<feature type="region of interest" description="Disordered" evidence="3">
    <location>
        <begin position="16"/>
        <end position="39"/>
    </location>
</feature>
<reference evidence="5 6" key="1">
    <citation type="journal article" date="2020" name="BMC Genomics">
        <title>Correction to: Identification and distribution of gene clusters required for synthesis of sphingolipid metabolism inhibitors in diverse species of the filamentous fungus Fusarium.</title>
        <authorList>
            <person name="Kim H.S."/>
            <person name="Lohmar J.M."/>
            <person name="Busman M."/>
            <person name="Brown D.W."/>
            <person name="Naumann T.A."/>
            <person name="Divon H.H."/>
            <person name="Lysoe E."/>
            <person name="Uhlig S."/>
            <person name="Proctor R.H."/>
        </authorList>
    </citation>
    <scope>NUCLEOTIDE SEQUENCE [LARGE SCALE GENOMIC DNA]</scope>
    <source>
        <strain evidence="5 6">NRRL 25214</strain>
    </source>
</reference>
<keyword evidence="6" id="KW-1185">Reference proteome</keyword>
<dbReference type="SMART" id="SM00906">
    <property type="entry name" value="Fungal_trans"/>
    <property type="match status" value="1"/>
</dbReference>
<keyword evidence="2" id="KW-0539">Nucleus</keyword>
<dbReference type="InterPro" id="IPR007219">
    <property type="entry name" value="XnlR_reg_dom"/>
</dbReference>
<sequence>MTGVASRISQLERAVAAVSQKQGHGERTIAPFRPSDDDERLNIAGRTVVVADREAARNASRPASEPPPSHHGGSSCTEASSNREVLLRTSSSSQYINELLLSHVIQQEDDVRSAISTAEVSPQEATTTSPFNPMGILSSRSYDRSIKSYLPPQPAAIYLWRVYVDRVDPCSKVLHIPTDQITIYTVIDDPDRASPEAMAICYAVLFAAVVVLEPTEITIPLQDDKHAYLTRFKLGLEQAFAHSEFLEAPTIGLLQAFSIYLTTLRVHNSGRGIWLLHALAIRAAEAIGLHRDGTILHLTPFESEIRRRLWWHLIARDVSVAEDHGFASTSTSAQLLTDVSLPRNLEDVDLRPDMVELPTPRSGWTRMTLSVARFAVSQACGRLMGARCDTREQQAALRAQTFGEVKETLNHSLRSCSHVVPEQRIAVKLARFMFRKADLVYRQRESMCESDDLAAEDSLLEAVEILEEVEDIWKDDLLQPFSWLIRSYPQSHMMLYILWHICVRPMGPHTERALQAVDKHLRGSREADAYAANTSKWKVLTALKAKAVFIINSSKLKGDGPGKEDVAFRELYVALHRIKLEGCSRPNSHGLAIRRGLTEDRSESWSARICHDPDGNRVSFEWDLQLHDAVCDLLPSATPNHLFYDQGREDLELDADNKVLMMSLHRDFLQVDGFRKTRMAADPAVNEMVRQMGDVNIGGQHERLALPMLPFVGFLKGNGRSGWSGALLSEVSEADQCPLRYYLSNRPLGFGIIATGRI</sequence>
<dbReference type="Pfam" id="PF04082">
    <property type="entry name" value="Fungal_trans"/>
    <property type="match status" value="1"/>
</dbReference>
<evidence type="ECO:0000256" key="3">
    <source>
        <dbReference type="SAM" id="MobiDB-lite"/>
    </source>
</evidence>
<dbReference type="GO" id="GO:0008270">
    <property type="term" value="F:zinc ion binding"/>
    <property type="evidence" value="ECO:0007669"/>
    <property type="project" value="InterPro"/>
</dbReference>
<organism evidence="5 6">
    <name type="scientific">Fusarium anthophilum</name>
    <dbReference type="NCBI Taxonomy" id="48485"/>
    <lineage>
        <taxon>Eukaryota</taxon>
        <taxon>Fungi</taxon>
        <taxon>Dikarya</taxon>
        <taxon>Ascomycota</taxon>
        <taxon>Pezizomycotina</taxon>
        <taxon>Sordariomycetes</taxon>
        <taxon>Hypocreomycetidae</taxon>
        <taxon>Hypocreales</taxon>
        <taxon>Nectriaceae</taxon>
        <taxon>Fusarium</taxon>
        <taxon>Fusarium fujikuroi species complex</taxon>
    </lineage>
</organism>
<evidence type="ECO:0000259" key="4">
    <source>
        <dbReference type="SMART" id="SM00906"/>
    </source>
</evidence>
<dbReference type="EMBL" id="JABEVY010000109">
    <property type="protein sequence ID" value="KAF5249665.1"/>
    <property type="molecule type" value="Genomic_DNA"/>
</dbReference>
<comment type="caution">
    <text evidence="5">The sequence shown here is derived from an EMBL/GenBank/DDBJ whole genome shotgun (WGS) entry which is preliminary data.</text>
</comment>
<dbReference type="GO" id="GO:0003677">
    <property type="term" value="F:DNA binding"/>
    <property type="evidence" value="ECO:0007669"/>
    <property type="project" value="InterPro"/>
</dbReference>
<accession>A0A8H5E776</accession>
<feature type="region of interest" description="Disordered" evidence="3">
    <location>
        <begin position="52"/>
        <end position="84"/>
    </location>
</feature>
<name>A0A8H5E776_9HYPO</name>
<evidence type="ECO:0000313" key="6">
    <source>
        <dbReference type="Proteomes" id="UP000573603"/>
    </source>
</evidence>
<gene>
    <name evidence="5" type="ORF">FANTH_4973</name>
</gene>
<dbReference type="CDD" id="cd12148">
    <property type="entry name" value="fungal_TF_MHR"/>
    <property type="match status" value="1"/>
</dbReference>
<proteinExistence type="predicted"/>
<dbReference type="PANTHER" id="PTHR31001">
    <property type="entry name" value="UNCHARACTERIZED TRANSCRIPTIONAL REGULATORY PROTEIN"/>
    <property type="match status" value="1"/>
</dbReference>
<dbReference type="InterPro" id="IPR050613">
    <property type="entry name" value="Sec_Metabolite_Reg"/>
</dbReference>
<dbReference type="PANTHER" id="PTHR31001:SF57">
    <property type="entry name" value="ZN(II)2CYS6 TRANSCRIPTION FACTOR (EUROFUNG)"/>
    <property type="match status" value="1"/>
</dbReference>
<comment type="subcellular location">
    <subcellularLocation>
        <location evidence="1">Nucleus</location>
    </subcellularLocation>
</comment>
<protein>
    <recommendedName>
        <fullName evidence="4">Xylanolytic transcriptional activator regulatory domain-containing protein</fullName>
    </recommendedName>
</protein>
<evidence type="ECO:0000256" key="1">
    <source>
        <dbReference type="ARBA" id="ARBA00004123"/>
    </source>
</evidence>
<feature type="domain" description="Xylanolytic transcriptional activator regulatory" evidence="4">
    <location>
        <begin position="273"/>
        <end position="348"/>
    </location>
</feature>
<dbReference type="GO" id="GO:0005634">
    <property type="term" value="C:nucleus"/>
    <property type="evidence" value="ECO:0007669"/>
    <property type="project" value="UniProtKB-SubCell"/>
</dbReference>
<evidence type="ECO:0000313" key="5">
    <source>
        <dbReference type="EMBL" id="KAF5249665.1"/>
    </source>
</evidence>